<dbReference type="AlphaFoldDB" id="A0A8A4TBW5"/>
<feature type="transmembrane region" description="Helical" evidence="2">
    <location>
        <begin position="721"/>
        <end position="739"/>
    </location>
</feature>
<feature type="transmembrane region" description="Helical" evidence="2">
    <location>
        <begin position="136"/>
        <end position="156"/>
    </location>
</feature>
<dbReference type="Pfam" id="PF01564">
    <property type="entry name" value="Spermine_synth"/>
    <property type="match status" value="1"/>
</dbReference>
<evidence type="ECO:0000313" key="4">
    <source>
        <dbReference type="Proteomes" id="UP000663929"/>
    </source>
</evidence>
<feature type="transmembrane region" description="Helical" evidence="2">
    <location>
        <begin position="690"/>
        <end position="715"/>
    </location>
</feature>
<dbReference type="RefSeq" id="WP_237377278.1">
    <property type="nucleotide sequence ID" value="NZ_CP071793.1"/>
</dbReference>
<evidence type="ECO:0008006" key="5">
    <source>
        <dbReference type="Google" id="ProtNLM"/>
    </source>
</evidence>
<dbReference type="Proteomes" id="UP000663929">
    <property type="component" value="Chromosome"/>
</dbReference>
<feature type="transmembrane region" description="Helical" evidence="2">
    <location>
        <begin position="104"/>
        <end position="124"/>
    </location>
</feature>
<name>A0A8A4TBW5_SULCO</name>
<organism evidence="3 4">
    <name type="scientific">Sulfidibacter corallicola</name>
    <dbReference type="NCBI Taxonomy" id="2818388"/>
    <lineage>
        <taxon>Bacteria</taxon>
        <taxon>Pseudomonadati</taxon>
        <taxon>Acidobacteriota</taxon>
        <taxon>Holophagae</taxon>
        <taxon>Acanthopleuribacterales</taxon>
        <taxon>Acanthopleuribacteraceae</taxon>
        <taxon>Sulfidibacter</taxon>
    </lineage>
</organism>
<dbReference type="PANTHER" id="PTHR43317">
    <property type="entry name" value="THERMOSPERMINE SYNTHASE ACAULIS5"/>
    <property type="match status" value="1"/>
</dbReference>
<feature type="transmembrane region" description="Helical" evidence="2">
    <location>
        <begin position="622"/>
        <end position="641"/>
    </location>
</feature>
<dbReference type="EMBL" id="CP071793">
    <property type="protein sequence ID" value="QTD47609.1"/>
    <property type="molecule type" value="Genomic_DNA"/>
</dbReference>
<feature type="transmembrane region" description="Helical" evidence="2">
    <location>
        <begin position="31"/>
        <end position="53"/>
    </location>
</feature>
<keyword evidence="2" id="KW-0472">Membrane</keyword>
<dbReference type="KEGG" id="scor:J3U87_18615"/>
<dbReference type="GO" id="GO:0006596">
    <property type="term" value="P:polyamine biosynthetic process"/>
    <property type="evidence" value="ECO:0007669"/>
    <property type="project" value="UniProtKB-KW"/>
</dbReference>
<evidence type="ECO:0000256" key="1">
    <source>
        <dbReference type="ARBA" id="ARBA00023115"/>
    </source>
</evidence>
<dbReference type="InterPro" id="IPR029063">
    <property type="entry name" value="SAM-dependent_MTases_sf"/>
</dbReference>
<evidence type="ECO:0000313" key="3">
    <source>
        <dbReference type="EMBL" id="QTD47609.1"/>
    </source>
</evidence>
<keyword evidence="4" id="KW-1185">Reference proteome</keyword>
<dbReference type="SUPFAM" id="SSF53335">
    <property type="entry name" value="S-adenosyl-L-methionine-dependent methyltransferases"/>
    <property type="match status" value="1"/>
</dbReference>
<sequence length="809" mass="89610">MTHLAIFLVGLVGIAYQIALMRIFSIAQWYHFAYMIISICMLGFSFSGTLLALVRRRIAGREALWLSRCTLALVPAPALCYALGQMVPFESFRLLVEPIQSLYLLWIYLAFSLPFALVSACITLGFMIEKARVGKVYFVNMAGSGLGALVVILLLYRVNPVWVPYLLAIPAAVAHLVLQRRADWLRTWRWLAAAGILLVLVGPRPIRMSEYKGLSHAGALPDAEVLERRDGPMSQITVLSSSMIRETPGQISNYPMGRLGPLPEQIALFFDGGGMSVVNRLNGEPSEAVYLDYVGDALPYRLLTRPEVFIVGAGGGTQILNALYHRATHVTAVEADPNLFDLMEGSLHAFSGGLYTRPEVTVVHAEGRGYLQAREKRFDLIQLSLLDSFNASSAGVRALNEDYLYTLEAMGLYLDRLAPEGMLAISRWLKSPPRDTIKMAATLIETAERAGIREPARHLVVIRTWNTATLLLSKVPLSAERIAAVRAFCAERHLDICWLPDLRIEETNRYTILETPEYFQAISRLLSAERESFYRNHLFDIRPATDDRPYFFRFFRWKALPELWAHMGTEWIPFVEWGYLTLIVTLLQALLACVLLLLPLVAPALGLFRKRGGEIPGGSKQVGTAAVMFYFGALGFAFMFLEMAFIQKFMLYLSYPVLAVSVILTAMLFFAGLGSYFADRYRGVGLLPRTFAALALVSAVYGAGLSPLFAASAGLGEAWKILLSVLLLGLPAFFMGIPFPTGLQRVSERDDVSVPWAWCVNGCASVVGATLGKVLAMQFGFRFLLLTAVVLYGVATIAYPALTRDKLDG</sequence>
<keyword evidence="1" id="KW-0620">Polyamine biosynthesis</keyword>
<accession>A0A8A4TBW5</accession>
<keyword evidence="2" id="KW-0812">Transmembrane</keyword>
<gene>
    <name evidence="3" type="ORF">J3U87_18615</name>
</gene>
<evidence type="ECO:0000256" key="2">
    <source>
        <dbReference type="SAM" id="Phobius"/>
    </source>
</evidence>
<feature type="transmembrane region" description="Helical" evidence="2">
    <location>
        <begin position="783"/>
        <end position="802"/>
    </location>
</feature>
<dbReference type="Gene3D" id="3.40.50.150">
    <property type="entry name" value="Vaccinia Virus protein VP39"/>
    <property type="match status" value="1"/>
</dbReference>
<feature type="transmembrane region" description="Helical" evidence="2">
    <location>
        <begin position="653"/>
        <end position="678"/>
    </location>
</feature>
<feature type="transmembrane region" description="Helical" evidence="2">
    <location>
        <begin position="162"/>
        <end position="178"/>
    </location>
</feature>
<protein>
    <recommendedName>
        <fullName evidence="5">Spermine/spermidine synthase</fullName>
    </recommendedName>
</protein>
<reference evidence="3" key="1">
    <citation type="submission" date="2021-03" db="EMBL/GenBank/DDBJ databases">
        <title>Acanthopleuribacteraceae sp. M133.</title>
        <authorList>
            <person name="Wang G."/>
        </authorList>
    </citation>
    <scope>NUCLEOTIDE SEQUENCE</scope>
    <source>
        <strain evidence="3">M133</strain>
    </source>
</reference>
<proteinExistence type="predicted"/>
<keyword evidence="2" id="KW-1133">Transmembrane helix</keyword>
<feature type="transmembrane region" description="Helical" evidence="2">
    <location>
        <begin position="65"/>
        <end position="84"/>
    </location>
</feature>
<feature type="transmembrane region" description="Helical" evidence="2">
    <location>
        <begin position="577"/>
        <end position="601"/>
    </location>
</feature>
<dbReference type="PANTHER" id="PTHR43317:SF1">
    <property type="entry name" value="THERMOSPERMINE SYNTHASE ACAULIS5"/>
    <property type="match status" value="1"/>
</dbReference>